<gene>
    <name evidence="18" type="primary">LOC121400717</name>
</gene>
<feature type="coiled-coil region" evidence="11">
    <location>
        <begin position="11"/>
        <end position="68"/>
    </location>
</feature>
<dbReference type="GO" id="GO:0008270">
    <property type="term" value="F:zinc ion binding"/>
    <property type="evidence" value="ECO:0007669"/>
    <property type="project" value="UniProtKB-KW"/>
</dbReference>
<evidence type="ECO:0000256" key="10">
    <source>
        <dbReference type="PROSITE-ProRule" id="PRU00047"/>
    </source>
</evidence>
<dbReference type="RefSeq" id="XP_041440518.1">
    <property type="nucleotide sequence ID" value="XM_041584584.1"/>
</dbReference>
<keyword evidence="10" id="KW-0863">Zinc-finger</keyword>
<dbReference type="GeneID" id="121400717"/>
<name>A0A8J1MG57_XENLA</name>
<dbReference type="PROSITE" id="PS00141">
    <property type="entry name" value="ASP_PROTEASE"/>
    <property type="match status" value="1"/>
</dbReference>
<dbReference type="GO" id="GO:0006508">
    <property type="term" value="P:proteolysis"/>
    <property type="evidence" value="ECO:0007669"/>
    <property type="project" value="InterPro"/>
</dbReference>
<proteinExistence type="inferred from homology"/>
<accession>A0A8J1MG57</accession>
<comment type="similarity">
    <text evidence="1">Belongs to the beta type-B retroviral polymerase family. HERV class-II K(HML-2) pol subfamily.</text>
</comment>
<evidence type="ECO:0000256" key="2">
    <source>
        <dbReference type="ARBA" id="ARBA00012180"/>
    </source>
</evidence>
<evidence type="ECO:0000259" key="13">
    <source>
        <dbReference type="PROSITE" id="PS50158"/>
    </source>
</evidence>
<feature type="region of interest" description="Disordered" evidence="12">
    <location>
        <begin position="264"/>
        <end position="286"/>
    </location>
</feature>
<keyword evidence="5" id="KW-0540">Nuclease</keyword>
<keyword evidence="17" id="KW-1185">Reference proteome</keyword>
<dbReference type="GO" id="GO:0003676">
    <property type="term" value="F:nucleic acid binding"/>
    <property type="evidence" value="ECO:0007669"/>
    <property type="project" value="InterPro"/>
</dbReference>
<keyword evidence="10" id="KW-0479">Metal-binding</keyword>
<feature type="domain" description="Reverse transcriptase" evidence="15">
    <location>
        <begin position="1043"/>
        <end position="1221"/>
    </location>
</feature>
<dbReference type="SUPFAM" id="SSF57756">
    <property type="entry name" value="Retrovirus zinc finger-like domains"/>
    <property type="match status" value="1"/>
</dbReference>
<dbReference type="GO" id="GO:0003964">
    <property type="term" value="F:RNA-directed DNA polymerase activity"/>
    <property type="evidence" value="ECO:0007669"/>
    <property type="project" value="UniProtKB-KW"/>
</dbReference>
<evidence type="ECO:0000313" key="17">
    <source>
        <dbReference type="Proteomes" id="UP000186698"/>
    </source>
</evidence>
<dbReference type="Pfam" id="PF17921">
    <property type="entry name" value="Integrase_H2C2"/>
    <property type="match status" value="1"/>
</dbReference>
<evidence type="ECO:0000256" key="12">
    <source>
        <dbReference type="SAM" id="MobiDB-lite"/>
    </source>
</evidence>
<evidence type="ECO:0000256" key="6">
    <source>
        <dbReference type="ARBA" id="ARBA00022759"/>
    </source>
</evidence>
<evidence type="ECO:0000256" key="7">
    <source>
        <dbReference type="ARBA" id="ARBA00022801"/>
    </source>
</evidence>
<feature type="domain" description="Integrase catalytic" evidence="16">
    <location>
        <begin position="666"/>
        <end position="824"/>
    </location>
</feature>
<dbReference type="Proteomes" id="UP000186698">
    <property type="component" value="Chromosome 2S"/>
</dbReference>
<dbReference type="GO" id="GO:0004523">
    <property type="term" value="F:RNA-DNA hybrid ribonuclease activity"/>
    <property type="evidence" value="ECO:0007669"/>
    <property type="project" value="UniProtKB-EC"/>
</dbReference>
<dbReference type="SUPFAM" id="SSF53098">
    <property type="entry name" value="Ribonuclease H-like"/>
    <property type="match status" value="1"/>
</dbReference>
<keyword evidence="6" id="KW-0255">Endonuclease</keyword>
<reference evidence="18" key="2">
    <citation type="submission" date="2025-08" db="UniProtKB">
        <authorList>
            <consortium name="RefSeq"/>
        </authorList>
    </citation>
    <scope>IDENTIFICATION</scope>
    <source>
        <strain evidence="18">J_2021</strain>
        <tissue evidence="18">Erythrocytes</tissue>
    </source>
</reference>
<dbReference type="InterPro" id="IPR041588">
    <property type="entry name" value="Integrase_H2C2"/>
</dbReference>
<evidence type="ECO:0000256" key="11">
    <source>
        <dbReference type="SAM" id="Coils"/>
    </source>
</evidence>
<dbReference type="Gene3D" id="1.10.4020.10">
    <property type="entry name" value="DNA breaking-rejoining enzymes"/>
    <property type="match status" value="1"/>
</dbReference>
<protein>
    <recommendedName>
        <fullName evidence="9">Gypsy retrotransposon integrase-like protein 1</fullName>
        <ecNumber evidence="2">3.1.26.4</ecNumber>
    </recommendedName>
</protein>
<evidence type="ECO:0000256" key="9">
    <source>
        <dbReference type="ARBA" id="ARBA00039658"/>
    </source>
</evidence>
<dbReference type="KEGG" id="xla:121400717"/>
<dbReference type="Gene3D" id="1.10.340.70">
    <property type="match status" value="1"/>
</dbReference>
<keyword evidence="3" id="KW-0808">Transferase</keyword>
<evidence type="ECO:0000313" key="18">
    <source>
        <dbReference type="RefSeq" id="XP_041440518.1"/>
    </source>
</evidence>
<dbReference type="Pfam" id="PF22938">
    <property type="entry name" value="Integrase_p58_C"/>
    <property type="match status" value="1"/>
</dbReference>
<evidence type="ECO:0000256" key="5">
    <source>
        <dbReference type="ARBA" id="ARBA00022722"/>
    </source>
</evidence>
<dbReference type="InterPro" id="IPR036397">
    <property type="entry name" value="RNaseH_sf"/>
</dbReference>
<dbReference type="InterPro" id="IPR043128">
    <property type="entry name" value="Rev_trsase/Diguanyl_cyclase"/>
</dbReference>
<dbReference type="PROSITE" id="PS50158">
    <property type="entry name" value="ZF_CCHC"/>
    <property type="match status" value="1"/>
</dbReference>
<feature type="region of interest" description="Disordered" evidence="12">
    <location>
        <begin position="499"/>
        <end position="522"/>
    </location>
</feature>
<dbReference type="InterPro" id="IPR038269">
    <property type="entry name" value="SCAN_sf"/>
</dbReference>
<dbReference type="EC" id="3.1.26.4" evidence="2"/>
<dbReference type="Gene3D" id="3.30.420.10">
    <property type="entry name" value="Ribonuclease H-like superfamily/Ribonuclease H"/>
    <property type="match status" value="1"/>
</dbReference>
<dbReference type="PROSITE" id="PS50878">
    <property type="entry name" value="RT_POL"/>
    <property type="match status" value="1"/>
</dbReference>
<dbReference type="InterPro" id="IPR000477">
    <property type="entry name" value="RT_dom"/>
</dbReference>
<dbReference type="CDD" id="cd01647">
    <property type="entry name" value="RT_LTR"/>
    <property type="match status" value="1"/>
</dbReference>
<dbReference type="Pfam" id="PF00078">
    <property type="entry name" value="RVT_1"/>
    <property type="match status" value="1"/>
</dbReference>
<keyword evidence="10" id="KW-0862">Zinc</keyword>
<feature type="compositionally biased region" description="Polar residues" evidence="12">
    <location>
        <begin position="507"/>
        <end position="519"/>
    </location>
</feature>
<dbReference type="InterPro" id="IPR001878">
    <property type="entry name" value="Znf_CCHC"/>
</dbReference>
<dbReference type="GO" id="GO:0004190">
    <property type="term" value="F:aspartic-type endopeptidase activity"/>
    <property type="evidence" value="ECO:0007669"/>
    <property type="project" value="InterPro"/>
</dbReference>
<dbReference type="PANTHER" id="PTHR37984:SF15">
    <property type="entry name" value="INTEGRASE CATALYTIC DOMAIN-CONTAINING PROTEIN"/>
    <property type="match status" value="1"/>
</dbReference>
<dbReference type="SMART" id="SM00343">
    <property type="entry name" value="ZnF_C2HC"/>
    <property type="match status" value="1"/>
</dbReference>
<dbReference type="InterPro" id="IPR043502">
    <property type="entry name" value="DNA/RNA_pol_sf"/>
</dbReference>
<dbReference type="Pfam" id="PF00665">
    <property type="entry name" value="rve"/>
    <property type="match status" value="1"/>
</dbReference>
<dbReference type="InterPro" id="IPR036875">
    <property type="entry name" value="Znf_CCHC_sf"/>
</dbReference>
<dbReference type="InterPro" id="IPR012337">
    <property type="entry name" value="RNaseH-like_sf"/>
</dbReference>
<dbReference type="InterPro" id="IPR018061">
    <property type="entry name" value="Retropepsins"/>
</dbReference>
<sequence>MEKVLEQLIVANAAQQQANAAQRETNSYLQQAVVQISEDQKRANKLLAEQLQAERESTVTQVSALRDSLMAQQELVQQLTLRAQAVPVVSQHNLSGTIRASHFLQKLTPQDDVEAFLHTFERTAAREAWPKEQWAGLLAPFLSGEPQKAYFDLPAEDAEDYEKLKLEIVTRLGVTTSVRAQRVQSWIYVADKSPRSQMHDLIYLAKKWLQPDTLTSPQIVERVVMDRFLRSLPVKVQKWVSHADPRSADHLVEMVERYLAAQDLADPKSSQQHSPIKPRSPMALGRNIPREKVGTGVKDWQAKSGGPLPNKRLGQEAIKCFRCHKMGHMVADCPLIDEPMQCDFSVMNKNQSLFAYVACSDKPVVYKEKQMCVVTVGGKQVHALLDSGSSVTLIKSGLIPPVICQGKKLAVVCIHGDIREYPIATIQVDTSFGSVACSAGIVPQLLHDFIIGRDFPYFWELWENQTQNKPQSVDSEVKSSENITTQDPLVFPFSVLAGDQESDSEDNSAPMQDNLSPTDTEGPLGLPNLEVHKGNFGTEQLKDSTLAKARENVKMVDGKPTEPEMRLSYPYMAMNGGLLYQMYKKGEEVIEQLVVPQPYRRMVMDLAHGHVMGGHLGVEKTIERVLQRFFWPGVYKNIRDYCASCPECQISSPLPHFRSPLVPLPIIETPFERIAMDLVGPLVKSARGHQHILVIMDYATRYPEAVPLRNTCAKTIAKELVQVFSRVGIPKEILTDQGTPFMSRVTKELCKLFQISHLRTSVYHPQTDGLVERFNKTLKGMLKKVIDKDGRNWDQLLPYLMFAIREVPQSSTGYSPFHLLYGRHPRGLLDIAKETWEGEVTPYKSVIEHISQMQDRIAAVMPIVKEHMVRAQAMQQQVYNRGSRVRTFAPGDRVLVLVPTAESKFLAKWQGPFEVMEKSGEVNYKIHQPGKRKPVQIYHVNLLKPWKDRESLTAESAILYAKTFSKQPLIPEVKIAETLSGVQKQEVKEFLMRNREVFSEHPGHTSIVEHDIVTNPGDHVKLKPYRIPEARRQVVAEEVKKMLDLGVIEESCSDWSSPIVLVPKPDGSWRFCNDFRKLNAISKFDTYPMPRVDELIDRLGTARYLTTLDLTKGYWQIPLSQTAKEKTAFVTPEGAIQYRMMPFGLQNAPATFQRAMDKILKPHRQWAAAYLDDVIIHSPDWDSHLPRVQAVLDALQMAGFTANPKKCAIGLEEAKYLGYIIGRGVIKPQVNKTEAIHAWPRPLNKKQVRAFLGITGYYRRFIPNFATLAAPLTDKRERICNGKVDTGDREVFSGFKGCIMFQASIVFTRLL</sequence>
<dbReference type="CDD" id="cd00303">
    <property type="entry name" value="retropepsin_like"/>
    <property type="match status" value="1"/>
</dbReference>
<dbReference type="SUPFAM" id="SSF47353">
    <property type="entry name" value="Retrovirus capsid dimerization domain-like"/>
    <property type="match status" value="1"/>
</dbReference>
<keyword evidence="11" id="KW-0175">Coiled coil</keyword>
<feature type="domain" description="SCAN box" evidence="14">
    <location>
        <begin position="181"/>
        <end position="256"/>
    </location>
</feature>
<dbReference type="PANTHER" id="PTHR37984">
    <property type="entry name" value="PROTEIN CBG26694"/>
    <property type="match status" value="1"/>
</dbReference>
<dbReference type="Pfam" id="PF02023">
    <property type="entry name" value="SCAN"/>
    <property type="match status" value="1"/>
</dbReference>
<dbReference type="Gene3D" id="3.10.10.10">
    <property type="entry name" value="HIV Type 1 Reverse Transcriptase, subunit A, domain 1"/>
    <property type="match status" value="1"/>
</dbReference>
<dbReference type="SUPFAM" id="SSF56672">
    <property type="entry name" value="DNA/RNA polymerases"/>
    <property type="match status" value="1"/>
</dbReference>
<organism evidence="17 18">
    <name type="scientific">Xenopus laevis</name>
    <name type="common">African clawed frog</name>
    <dbReference type="NCBI Taxonomy" id="8355"/>
    <lineage>
        <taxon>Eukaryota</taxon>
        <taxon>Metazoa</taxon>
        <taxon>Chordata</taxon>
        <taxon>Craniata</taxon>
        <taxon>Vertebrata</taxon>
        <taxon>Euteleostomi</taxon>
        <taxon>Amphibia</taxon>
        <taxon>Batrachia</taxon>
        <taxon>Anura</taxon>
        <taxon>Pipoidea</taxon>
        <taxon>Pipidae</taxon>
        <taxon>Xenopodinae</taxon>
        <taxon>Xenopus</taxon>
        <taxon>Xenopus</taxon>
    </lineage>
</organism>
<dbReference type="FunFam" id="3.30.420.10:FF:000032">
    <property type="entry name" value="Retrovirus-related Pol polyprotein from transposon 297-like Protein"/>
    <property type="match status" value="1"/>
</dbReference>
<dbReference type="InterPro" id="IPR050951">
    <property type="entry name" value="Retrovirus_Pol_polyprotein"/>
</dbReference>
<evidence type="ECO:0000259" key="14">
    <source>
        <dbReference type="PROSITE" id="PS50804"/>
    </source>
</evidence>
<evidence type="ECO:0000256" key="3">
    <source>
        <dbReference type="ARBA" id="ARBA00022679"/>
    </source>
</evidence>
<keyword evidence="4" id="KW-0548">Nucleotidyltransferase</keyword>
<dbReference type="Gene3D" id="3.30.70.270">
    <property type="match status" value="2"/>
</dbReference>
<dbReference type="SUPFAM" id="SSF50630">
    <property type="entry name" value="Acid proteases"/>
    <property type="match status" value="1"/>
</dbReference>
<dbReference type="InterPro" id="IPR001584">
    <property type="entry name" value="Integrase_cat-core"/>
</dbReference>
<keyword evidence="7" id="KW-0378">Hydrolase</keyword>
<evidence type="ECO:0000259" key="16">
    <source>
        <dbReference type="PROSITE" id="PS50994"/>
    </source>
</evidence>
<dbReference type="OrthoDB" id="9896349at2759"/>
<feature type="domain" description="CCHC-type" evidence="13">
    <location>
        <begin position="319"/>
        <end position="334"/>
    </location>
</feature>
<dbReference type="InterPro" id="IPR054465">
    <property type="entry name" value="Integrase_p58-like_C"/>
</dbReference>
<reference evidence="17" key="1">
    <citation type="submission" date="2024-06" db="UniProtKB">
        <authorList>
            <consortium name="RefSeq"/>
        </authorList>
    </citation>
    <scope>NUCLEOTIDE SEQUENCE [LARGE SCALE GENOMIC DNA]</scope>
    <source>
        <strain evidence="17">J_2021</strain>
    </source>
</reference>
<dbReference type="FunFam" id="1.10.340.70:FF:000001">
    <property type="entry name" value="Retrovirus-related Pol polyprotein from transposon gypsy-like Protein"/>
    <property type="match status" value="1"/>
</dbReference>
<dbReference type="PROSITE" id="PS50994">
    <property type="entry name" value="INTEGRASE"/>
    <property type="match status" value="1"/>
</dbReference>
<dbReference type="Pfam" id="PF00077">
    <property type="entry name" value="RVP"/>
    <property type="match status" value="1"/>
</dbReference>
<dbReference type="GO" id="GO:0015074">
    <property type="term" value="P:DNA integration"/>
    <property type="evidence" value="ECO:0007669"/>
    <property type="project" value="InterPro"/>
</dbReference>
<evidence type="ECO:0000256" key="1">
    <source>
        <dbReference type="ARBA" id="ARBA00010879"/>
    </source>
</evidence>
<dbReference type="InterPro" id="IPR021109">
    <property type="entry name" value="Peptidase_aspartic_dom_sf"/>
</dbReference>
<evidence type="ECO:0000259" key="15">
    <source>
        <dbReference type="PROSITE" id="PS50878"/>
    </source>
</evidence>
<keyword evidence="8" id="KW-0695">RNA-directed DNA polymerase</keyword>
<evidence type="ECO:0000256" key="8">
    <source>
        <dbReference type="ARBA" id="ARBA00022918"/>
    </source>
</evidence>
<dbReference type="InterPro" id="IPR001969">
    <property type="entry name" value="Aspartic_peptidase_AS"/>
</dbReference>
<dbReference type="InterPro" id="IPR003309">
    <property type="entry name" value="SCAN_dom"/>
</dbReference>
<evidence type="ECO:0000256" key="4">
    <source>
        <dbReference type="ARBA" id="ARBA00022695"/>
    </source>
</evidence>
<dbReference type="PROSITE" id="PS50804">
    <property type="entry name" value="SCAN_BOX"/>
    <property type="match status" value="1"/>
</dbReference>